<accession>A0ABM8GJ06</accession>
<name>A0ABM8GJ06_9MICO</name>
<dbReference type="Proteomes" id="UP001321486">
    <property type="component" value="Chromosome"/>
</dbReference>
<evidence type="ECO:0008006" key="5">
    <source>
        <dbReference type="Google" id="ProtNLM"/>
    </source>
</evidence>
<keyword evidence="2" id="KW-0472">Membrane</keyword>
<gene>
    <name evidence="3" type="ORF">GCM10025867_06180</name>
</gene>
<sequence>MSTPSRHERVRPAELLGLSAVFGLFTGLIVLLATREVRLAGIFLCIAFIVGVVVLAMLSLASKPNDAEQHEITDENGRTKGLLERDEDYPRGH</sequence>
<evidence type="ECO:0000256" key="1">
    <source>
        <dbReference type="SAM" id="MobiDB-lite"/>
    </source>
</evidence>
<evidence type="ECO:0000256" key="2">
    <source>
        <dbReference type="SAM" id="Phobius"/>
    </source>
</evidence>
<feature type="transmembrane region" description="Helical" evidence="2">
    <location>
        <begin position="39"/>
        <end position="61"/>
    </location>
</feature>
<reference evidence="4" key="1">
    <citation type="journal article" date="2019" name="Int. J. Syst. Evol. Microbiol.">
        <title>The Global Catalogue of Microorganisms (GCM) 10K type strain sequencing project: providing services to taxonomists for standard genome sequencing and annotation.</title>
        <authorList>
            <consortium name="The Broad Institute Genomics Platform"/>
            <consortium name="The Broad Institute Genome Sequencing Center for Infectious Disease"/>
            <person name="Wu L."/>
            <person name="Ma J."/>
        </authorList>
    </citation>
    <scope>NUCLEOTIDE SEQUENCE [LARGE SCALE GENOMIC DNA]</scope>
    <source>
        <strain evidence="4">NBRC 108728</strain>
    </source>
</reference>
<feature type="region of interest" description="Disordered" evidence="1">
    <location>
        <begin position="65"/>
        <end position="93"/>
    </location>
</feature>
<proteinExistence type="predicted"/>
<evidence type="ECO:0000313" key="3">
    <source>
        <dbReference type="EMBL" id="BDZ48377.1"/>
    </source>
</evidence>
<feature type="transmembrane region" description="Helical" evidence="2">
    <location>
        <begin position="12"/>
        <end position="33"/>
    </location>
</feature>
<dbReference type="EMBL" id="AP027732">
    <property type="protein sequence ID" value="BDZ48377.1"/>
    <property type="molecule type" value="Genomic_DNA"/>
</dbReference>
<dbReference type="RefSeq" id="WP_286345361.1">
    <property type="nucleotide sequence ID" value="NZ_AP027732.1"/>
</dbReference>
<organism evidence="3 4">
    <name type="scientific">Frondihabitans sucicola</name>
    <dbReference type="NCBI Taxonomy" id="1268041"/>
    <lineage>
        <taxon>Bacteria</taxon>
        <taxon>Bacillati</taxon>
        <taxon>Actinomycetota</taxon>
        <taxon>Actinomycetes</taxon>
        <taxon>Micrococcales</taxon>
        <taxon>Microbacteriaceae</taxon>
        <taxon>Frondihabitans</taxon>
    </lineage>
</organism>
<keyword evidence="2" id="KW-1133">Transmembrane helix</keyword>
<keyword evidence="2" id="KW-0812">Transmembrane</keyword>
<evidence type="ECO:0000313" key="4">
    <source>
        <dbReference type="Proteomes" id="UP001321486"/>
    </source>
</evidence>
<keyword evidence="4" id="KW-1185">Reference proteome</keyword>
<protein>
    <recommendedName>
        <fullName evidence="5">ABC transporter ATP-binding protein</fullName>
    </recommendedName>
</protein>